<dbReference type="EMBL" id="JAFKGL010000021">
    <property type="protein sequence ID" value="MBN9413336.1"/>
    <property type="molecule type" value="Genomic_DNA"/>
</dbReference>
<accession>A0A8J7TTF5</accession>
<gene>
    <name evidence="2" type="ORF">J0H12_05385</name>
</gene>
<evidence type="ECO:0000313" key="3">
    <source>
        <dbReference type="Proteomes" id="UP000664414"/>
    </source>
</evidence>
<evidence type="ECO:0000313" key="2">
    <source>
        <dbReference type="EMBL" id="MBN9413336.1"/>
    </source>
</evidence>
<name>A0A8J7TTF5_9PROT</name>
<protein>
    <submittedName>
        <fullName evidence="2">Uncharacterized protein</fullName>
    </submittedName>
</protein>
<organism evidence="2 3">
    <name type="scientific">Candidatus Paracaedimonas acanthamoebae</name>
    <dbReference type="NCBI Taxonomy" id="244581"/>
    <lineage>
        <taxon>Bacteria</taxon>
        <taxon>Pseudomonadati</taxon>
        <taxon>Pseudomonadota</taxon>
        <taxon>Alphaproteobacteria</taxon>
        <taxon>Holosporales</taxon>
        <taxon>Caedimonadaceae</taxon>
        <taxon>Candidatus Paracaedimonas</taxon>
    </lineage>
</organism>
<feature type="region of interest" description="Disordered" evidence="1">
    <location>
        <begin position="348"/>
        <end position="392"/>
    </location>
</feature>
<sequence>MNKKIVLCSFDKITIKLILVLISMLPFQPLAKASVFNSDQEDRTKNWFTTLKSYGHHTLSLMRGEDAPLTKKTRNWQKQLFNAGIGTAIYSASYAITHDNLSQISGMIGLSLIVASTTKMLRYGGEWYASEVSKAQASSSPKKKRKEGKILSENIQKSIDQNIQFTRVIFEQTRNLGNIALKFNMLYTLVKFYDVENLSLLGMVATSTAYDLYEIGYTYSTGETRNNIPLMGLLDSYCKIVNSISLYLSWLEEGLDPLSLSTPLKFLIFQGLKTHGETGLNIALLQMGWNLMNSVYSYFIPSSSLELPHKNEALLPLVSPKKYSPQRIKSLSLSESVLPISLLSSPQNLAPSPAPKKDSPKISIQPKKKVKTKGIPQENVPASGPTIHSPIKFSESDQQRNEALERLEDLRHSRVVKKTEIDQEINLLESFFPAVSVRKAGHGKKAITVNGNEFRAFFEPSHGKQKVSKDEYQGYCKQRILDALQLIYLYGWDKDKILAFMEAHDKISFYNVPHSLMHILWDRGRYE</sequence>
<evidence type="ECO:0000256" key="1">
    <source>
        <dbReference type="SAM" id="MobiDB-lite"/>
    </source>
</evidence>
<reference evidence="2" key="1">
    <citation type="submission" date="2021-02" db="EMBL/GenBank/DDBJ databases">
        <title>Thiocyanate and organic carbon inputs drive convergent selection for specific autotrophic Afipia and Thiobacillus strains within complex microbiomes.</title>
        <authorList>
            <person name="Huddy R.J."/>
            <person name="Sachdeva R."/>
            <person name="Kadzinga F."/>
            <person name="Kantor R.S."/>
            <person name="Harrison S.T.L."/>
            <person name="Banfield J.F."/>
        </authorList>
    </citation>
    <scope>NUCLEOTIDE SEQUENCE</scope>
    <source>
        <strain evidence="2">SCN18_10_11_15_R4_P_38_20</strain>
    </source>
</reference>
<proteinExistence type="predicted"/>
<dbReference type="AlphaFoldDB" id="A0A8J7TTF5"/>
<comment type="caution">
    <text evidence="2">The sequence shown here is derived from an EMBL/GenBank/DDBJ whole genome shotgun (WGS) entry which is preliminary data.</text>
</comment>
<dbReference type="Proteomes" id="UP000664414">
    <property type="component" value="Unassembled WGS sequence"/>
</dbReference>